<accession>A0A1W2H7S6</accession>
<protein>
    <submittedName>
        <fullName evidence="1">Uncharacterized protein</fullName>
    </submittedName>
</protein>
<reference evidence="2" key="1">
    <citation type="submission" date="2017-04" db="EMBL/GenBank/DDBJ databases">
        <authorList>
            <person name="Varghese N."/>
            <person name="Submissions S."/>
        </authorList>
    </citation>
    <scope>NUCLEOTIDE SEQUENCE [LARGE SCALE GENOMIC DNA]</scope>
    <source>
        <strain evidence="2">DSM 16537</strain>
    </source>
</reference>
<keyword evidence="2" id="KW-1185">Reference proteome</keyword>
<dbReference type="EMBL" id="LT838813">
    <property type="protein sequence ID" value="SMD44961.1"/>
    <property type="molecule type" value="Genomic_DNA"/>
</dbReference>
<organism evidence="1 2">
    <name type="scientific">Aquiflexum balticum DSM 16537</name>
    <dbReference type="NCBI Taxonomy" id="758820"/>
    <lineage>
        <taxon>Bacteria</taxon>
        <taxon>Pseudomonadati</taxon>
        <taxon>Bacteroidota</taxon>
        <taxon>Cytophagia</taxon>
        <taxon>Cytophagales</taxon>
        <taxon>Cyclobacteriaceae</taxon>
        <taxon>Aquiflexum</taxon>
    </lineage>
</organism>
<name>A0A1W2H7S6_9BACT</name>
<gene>
    <name evidence="1" type="ORF">SAMN00777080_3599</name>
</gene>
<dbReference type="STRING" id="758820.SAMN00777080_3599"/>
<proteinExistence type="predicted"/>
<dbReference type="AlphaFoldDB" id="A0A1W2H7S6"/>
<evidence type="ECO:0000313" key="2">
    <source>
        <dbReference type="Proteomes" id="UP000192333"/>
    </source>
</evidence>
<evidence type="ECO:0000313" key="1">
    <source>
        <dbReference type="EMBL" id="SMD44961.1"/>
    </source>
</evidence>
<sequence length="39" mass="4672">MIDISAIVQLSTEAKSFRIYYTQYLQEYFLSLDSQYSKK</sequence>
<dbReference type="Proteomes" id="UP000192333">
    <property type="component" value="Chromosome I"/>
</dbReference>